<dbReference type="InterPro" id="IPR036046">
    <property type="entry name" value="Acylphosphatase-like_dom_sf"/>
</dbReference>
<feature type="active site" evidence="4">
    <location>
        <position position="20"/>
    </location>
</feature>
<dbReference type="EMBL" id="SULG01000008">
    <property type="protein sequence ID" value="TLD43063.1"/>
    <property type="molecule type" value="Genomic_DNA"/>
</dbReference>
<organism evidence="7 8">
    <name type="scientific">Candidatus Jettenia ecosi</name>
    <dbReference type="NCBI Taxonomy" id="2494326"/>
    <lineage>
        <taxon>Bacteria</taxon>
        <taxon>Pseudomonadati</taxon>
        <taxon>Planctomycetota</taxon>
        <taxon>Candidatus Brocadiia</taxon>
        <taxon>Candidatus Brocadiales</taxon>
        <taxon>Candidatus Brocadiaceae</taxon>
        <taxon>Candidatus Jettenia</taxon>
    </lineage>
</organism>
<evidence type="ECO:0000256" key="3">
    <source>
        <dbReference type="ARBA" id="ARBA00047645"/>
    </source>
</evidence>
<dbReference type="Gene3D" id="3.30.70.100">
    <property type="match status" value="1"/>
</dbReference>
<dbReference type="InterPro" id="IPR017968">
    <property type="entry name" value="Acylphosphatase_CS"/>
</dbReference>
<keyword evidence="4 7" id="KW-0378">Hydrolase</keyword>
<evidence type="ECO:0000259" key="6">
    <source>
        <dbReference type="PROSITE" id="PS51160"/>
    </source>
</evidence>
<comment type="caution">
    <text evidence="7">The sequence shown here is derived from an EMBL/GenBank/DDBJ whole genome shotgun (WGS) entry which is preliminary data.</text>
</comment>
<accession>A0A533QE75</accession>
<dbReference type="Pfam" id="PF00708">
    <property type="entry name" value="Acylphosphatase"/>
    <property type="match status" value="1"/>
</dbReference>
<name>A0A533QE75_9BACT</name>
<evidence type="ECO:0000313" key="8">
    <source>
        <dbReference type="Proteomes" id="UP000319783"/>
    </source>
</evidence>
<sequence>MPMTREHVSIHGKVQGVFFRASAKDMARLFGVKGWIKNCIDGSVEAVFEGEKEAVDSVVNWCKKGPPGALVTSIDVEKEKYLGEFNDFSIVYSHA</sequence>
<dbReference type="PRINTS" id="PR00112">
    <property type="entry name" value="ACYLPHPHTASE"/>
</dbReference>
<dbReference type="AlphaFoldDB" id="A0A533QE75"/>
<dbReference type="GO" id="GO:0003998">
    <property type="term" value="F:acylphosphatase activity"/>
    <property type="evidence" value="ECO:0007669"/>
    <property type="project" value="UniProtKB-EC"/>
</dbReference>
<evidence type="ECO:0000313" key="7">
    <source>
        <dbReference type="EMBL" id="TLD43063.1"/>
    </source>
</evidence>
<dbReference type="PROSITE" id="PS00150">
    <property type="entry name" value="ACYLPHOSPHATASE_1"/>
    <property type="match status" value="1"/>
</dbReference>
<gene>
    <name evidence="7" type="ORF">JETT_0633</name>
</gene>
<proteinExistence type="inferred from homology"/>
<dbReference type="EC" id="3.6.1.7" evidence="2 4"/>
<comment type="similarity">
    <text evidence="1 5">Belongs to the acylphosphatase family.</text>
</comment>
<dbReference type="SUPFAM" id="SSF54975">
    <property type="entry name" value="Acylphosphatase/BLUF domain-like"/>
    <property type="match status" value="1"/>
</dbReference>
<feature type="active site" evidence="4">
    <location>
        <position position="38"/>
    </location>
</feature>
<evidence type="ECO:0000256" key="1">
    <source>
        <dbReference type="ARBA" id="ARBA00005614"/>
    </source>
</evidence>
<evidence type="ECO:0000256" key="4">
    <source>
        <dbReference type="PROSITE-ProRule" id="PRU00520"/>
    </source>
</evidence>
<evidence type="ECO:0000256" key="5">
    <source>
        <dbReference type="RuleBase" id="RU004168"/>
    </source>
</evidence>
<evidence type="ECO:0000256" key="2">
    <source>
        <dbReference type="ARBA" id="ARBA00012150"/>
    </source>
</evidence>
<feature type="domain" description="Acylphosphatase-like" evidence="6">
    <location>
        <begin position="5"/>
        <end position="92"/>
    </location>
</feature>
<dbReference type="InterPro" id="IPR020456">
    <property type="entry name" value="Acylphosphatase"/>
</dbReference>
<dbReference type="PROSITE" id="PS51160">
    <property type="entry name" value="ACYLPHOSPHATASE_3"/>
    <property type="match status" value="1"/>
</dbReference>
<dbReference type="InterPro" id="IPR001792">
    <property type="entry name" value="Acylphosphatase-like_dom"/>
</dbReference>
<protein>
    <recommendedName>
        <fullName evidence="2 4">acylphosphatase</fullName>
        <ecNumber evidence="2 4">3.6.1.7</ecNumber>
    </recommendedName>
</protein>
<reference evidence="7 8" key="1">
    <citation type="submission" date="2019-04" db="EMBL/GenBank/DDBJ databases">
        <title>Genome of a novel bacterium Candidatus Jettenia ecosi reconstructed from metagenome of an anammox bioreactor.</title>
        <authorList>
            <person name="Mardanov A.V."/>
            <person name="Beletsky A.V."/>
            <person name="Ravin N.V."/>
            <person name="Botchkova E.A."/>
            <person name="Litti Y.V."/>
            <person name="Nozhevnikova A.N."/>
        </authorList>
    </citation>
    <scope>NUCLEOTIDE SEQUENCE [LARGE SCALE GENOMIC DNA]</scope>
    <source>
        <strain evidence="7">J2</strain>
    </source>
</reference>
<dbReference type="PANTHER" id="PTHR47268:SF4">
    <property type="entry name" value="ACYLPHOSPHATASE"/>
    <property type="match status" value="1"/>
</dbReference>
<dbReference type="NCBIfam" id="NF011016">
    <property type="entry name" value="PRK14444.1"/>
    <property type="match status" value="1"/>
</dbReference>
<comment type="catalytic activity">
    <reaction evidence="3 4">
        <text>an acyl phosphate + H2O = a carboxylate + phosphate + H(+)</text>
        <dbReference type="Rhea" id="RHEA:14965"/>
        <dbReference type="ChEBI" id="CHEBI:15377"/>
        <dbReference type="ChEBI" id="CHEBI:15378"/>
        <dbReference type="ChEBI" id="CHEBI:29067"/>
        <dbReference type="ChEBI" id="CHEBI:43474"/>
        <dbReference type="ChEBI" id="CHEBI:59918"/>
        <dbReference type="EC" id="3.6.1.7"/>
    </reaction>
</comment>
<dbReference type="PANTHER" id="PTHR47268">
    <property type="entry name" value="ACYLPHOSPHATASE"/>
    <property type="match status" value="1"/>
</dbReference>
<dbReference type="Proteomes" id="UP000319783">
    <property type="component" value="Unassembled WGS sequence"/>
</dbReference>